<dbReference type="InterPro" id="IPR023799">
    <property type="entry name" value="RbfA_dom_sf"/>
</dbReference>
<reference evidence="2 3" key="1">
    <citation type="journal article" date="2018" name="Genome Biol. Evol.">
        <title>Multiple Roots of Fruiting Body Formation in Amoebozoa.</title>
        <authorList>
            <person name="Hillmann F."/>
            <person name="Forbes G."/>
            <person name="Novohradska S."/>
            <person name="Ferling I."/>
            <person name="Riege K."/>
            <person name="Groth M."/>
            <person name="Westermann M."/>
            <person name="Marz M."/>
            <person name="Spaller T."/>
            <person name="Winckler T."/>
            <person name="Schaap P."/>
            <person name="Glockner G."/>
        </authorList>
    </citation>
    <scope>NUCLEOTIDE SEQUENCE [LARGE SCALE GENOMIC DNA]</scope>
    <source>
        <strain evidence="2 3">Jena</strain>
    </source>
</reference>
<dbReference type="Gene3D" id="3.30.300.20">
    <property type="match status" value="1"/>
</dbReference>
<protein>
    <submittedName>
        <fullName evidence="2">Uncharacterized protein</fullName>
    </submittedName>
</protein>
<feature type="compositionally biased region" description="Basic and acidic residues" evidence="1">
    <location>
        <begin position="330"/>
        <end position="353"/>
    </location>
</feature>
<name>A0A2P6NKL5_9EUKA</name>
<comment type="caution">
    <text evidence="2">The sequence shown here is derived from an EMBL/GenBank/DDBJ whole genome shotgun (WGS) entry which is preliminary data.</text>
</comment>
<keyword evidence="3" id="KW-1185">Reference proteome</keyword>
<gene>
    <name evidence="2" type="ORF">PROFUN_05836</name>
</gene>
<evidence type="ECO:0000313" key="3">
    <source>
        <dbReference type="Proteomes" id="UP000241769"/>
    </source>
</evidence>
<evidence type="ECO:0000313" key="2">
    <source>
        <dbReference type="EMBL" id="PRP84501.1"/>
    </source>
</evidence>
<dbReference type="EMBL" id="MDYQ01000061">
    <property type="protein sequence ID" value="PRP84501.1"/>
    <property type="molecule type" value="Genomic_DNA"/>
</dbReference>
<accession>A0A2P6NKL5</accession>
<feature type="region of interest" description="Disordered" evidence="1">
    <location>
        <begin position="280"/>
        <end position="376"/>
    </location>
</feature>
<sequence>MLRCFLRQGQCPTSRSPMYRPTMIKGTSMDGFMIRSFHLTPPLNLRKKSITEKEFKARAAAQFESEEMDIQEYWNPEQKRYMYKTLPLEGYEDILEGKIQLTKRDRIQLNKVESIRKQKNDAQIRRTARQAIEETGRHSIRILRLNKLYHDTVEKALGDLPEDNNFGHIHNAGIVVDNVSLSRDLTLATIHFSVRDENETEAAEKFLNKPSFIKYMRHIVTSRLSSIKKSAKIRFKPYISTQEAKDMELKRNLLLYGPQYYENPNLFESLEDDRRPKPQLVADKEDEDPIGRKQKNRLDKLSRQNPFGDEAVRVRNARTQEGTEVEEKQEEAVGEKEEEETKEKKTPTFDQKKSTKQVRMRGILPKDIGQRASAERSMQRVGAELFKQQNPTPEEVEAFERKVQMNEELEDIRRSMYQSPGPADPQLPRKESVRLREMTPEDKILEKAQKLVDRKMALIAQMGKKAQYLPKGKSKKTTK</sequence>
<dbReference type="Proteomes" id="UP000241769">
    <property type="component" value="Unassembled WGS sequence"/>
</dbReference>
<evidence type="ECO:0000256" key="1">
    <source>
        <dbReference type="SAM" id="MobiDB-lite"/>
    </source>
</evidence>
<dbReference type="AlphaFoldDB" id="A0A2P6NKL5"/>
<organism evidence="2 3">
    <name type="scientific">Planoprotostelium fungivorum</name>
    <dbReference type="NCBI Taxonomy" id="1890364"/>
    <lineage>
        <taxon>Eukaryota</taxon>
        <taxon>Amoebozoa</taxon>
        <taxon>Evosea</taxon>
        <taxon>Variosea</taxon>
        <taxon>Cavosteliida</taxon>
        <taxon>Cavosteliaceae</taxon>
        <taxon>Planoprotostelium</taxon>
    </lineage>
</organism>
<dbReference type="SUPFAM" id="SSF89919">
    <property type="entry name" value="Ribosome-binding factor A, RbfA"/>
    <property type="match status" value="1"/>
</dbReference>
<dbReference type="InParanoid" id="A0A2P6NKL5"/>
<proteinExistence type="predicted"/>
<dbReference type="InterPro" id="IPR015946">
    <property type="entry name" value="KH_dom-like_a/b"/>
</dbReference>